<feature type="transmembrane region" description="Helical" evidence="13">
    <location>
        <begin position="293"/>
        <end position="312"/>
    </location>
</feature>
<keyword evidence="9 13" id="KW-0472">Membrane</keyword>
<dbReference type="SUPFAM" id="SSF143865">
    <property type="entry name" value="CorA soluble domain-like"/>
    <property type="match status" value="1"/>
</dbReference>
<dbReference type="GO" id="GO:0005886">
    <property type="term" value="C:plasma membrane"/>
    <property type="evidence" value="ECO:0007669"/>
    <property type="project" value="UniProtKB-SubCell"/>
</dbReference>
<evidence type="ECO:0000256" key="8">
    <source>
        <dbReference type="ARBA" id="ARBA00023065"/>
    </source>
</evidence>
<evidence type="ECO:0000256" key="6">
    <source>
        <dbReference type="ARBA" id="ARBA00022842"/>
    </source>
</evidence>
<dbReference type="CDD" id="cd12830">
    <property type="entry name" value="MtCorA-like"/>
    <property type="match status" value="1"/>
</dbReference>
<dbReference type="GO" id="GO:0050897">
    <property type="term" value="F:cobalt ion binding"/>
    <property type="evidence" value="ECO:0007669"/>
    <property type="project" value="TreeGrafter"/>
</dbReference>
<evidence type="ECO:0000256" key="7">
    <source>
        <dbReference type="ARBA" id="ARBA00022989"/>
    </source>
</evidence>
<evidence type="ECO:0000313" key="14">
    <source>
        <dbReference type="EMBL" id="SPD87548.1"/>
    </source>
</evidence>
<evidence type="ECO:0000256" key="10">
    <source>
        <dbReference type="ARBA" id="ARBA00034269"/>
    </source>
</evidence>
<dbReference type="GO" id="GO:0015087">
    <property type="term" value="F:cobalt ion transmembrane transporter activity"/>
    <property type="evidence" value="ECO:0007669"/>
    <property type="project" value="TreeGrafter"/>
</dbReference>
<dbReference type="AlphaFoldDB" id="A0A2N9JJ33"/>
<keyword evidence="6" id="KW-0460">Magnesium</keyword>
<name>A0A2N9JJ33_9ACTN</name>
<dbReference type="KEGG" id="mgg:MPLG2_2518"/>
<keyword evidence="7 13" id="KW-1133">Transmembrane helix</keyword>
<dbReference type="OrthoDB" id="9803416at2"/>
<dbReference type="InterPro" id="IPR045863">
    <property type="entry name" value="CorA_TM1_TM2"/>
</dbReference>
<evidence type="ECO:0000256" key="5">
    <source>
        <dbReference type="ARBA" id="ARBA00022692"/>
    </source>
</evidence>
<evidence type="ECO:0000256" key="13">
    <source>
        <dbReference type="SAM" id="Phobius"/>
    </source>
</evidence>
<dbReference type="GO" id="GO:0015095">
    <property type="term" value="F:magnesium ion transmembrane transporter activity"/>
    <property type="evidence" value="ECO:0007669"/>
    <property type="project" value="TreeGrafter"/>
</dbReference>
<comment type="similarity">
    <text evidence="2">Belongs to the CorA metal ion transporter (MIT) (TC 1.A.35) family.</text>
</comment>
<evidence type="ECO:0000256" key="9">
    <source>
        <dbReference type="ARBA" id="ARBA00023136"/>
    </source>
</evidence>
<dbReference type="FunFam" id="1.20.58.340:FF:000004">
    <property type="entry name" value="Magnesium transport protein CorA"/>
    <property type="match status" value="1"/>
</dbReference>
<dbReference type="GO" id="GO:0000287">
    <property type="term" value="F:magnesium ion binding"/>
    <property type="evidence" value="ECO:0007669"/>
    <property type="project" value="TreeGrafter"/>
</dbReference>
<dbReference type="InterPro" id="IPR045861">
    <property type="entry name" value="CorA_cytoplasmic_dom"/>
</dbReference>
<dbReference type="RefSeq" id="WP_105186255.1">
    <property type="nucleotide sequence ID" value="NZ_BAAAGO010000031.1"/>
</dbReference>
<comment type="subcellular location">
    <subcellularLocation>
        <location evidence="1">Cell membrane</location>
        <topology evidence="1">Multi-pass membrane protein</topology>
    </subcellularLocation>
</comment>
<keyword evidence="8" id="KW-0406">Ion transport</keyword>
<gene>
    <name evidence="14" type="primary">corA</name>
    <name evidence="14" type="ORF">MPLG2_2518</name>
</gene>
<dbReference type="Gene3D" id="3.30.460.20">
    <property type="entry name" value="CorA soluble domain-like"/>
    <property type="match status" value="1"/>
</dbReference>
<dbReference type="Proteomes" id="UP000238164">
    <property type="component" value="Chromosome 1"/>
</dbReference>
<feature type="transmembrane region" description="Helical" evidence="13">
    <location>
        <begin position="324"/>
        <end position="344"/>
    </location>
</feature>
<dbReference type="Gene3D" id="1.20.58.340">
    <property type="entry name" value="Magnesium transport protein CorA, transmembrane region"/>
    <property type="match status" value="2"/>
</dbReference>
<evidence type="ECO:0000256" key="4">
    <source>
        <dbReference type="ARBA" id="ARBA00022475"/>
    </source>
</evidence>
<accession>A0A2N9JJ33</accession>
<keyword evidence="15" id="KW-1185">Reference proteome</keyword>
<protein>
    <submittedName>
        <fullName evidence="14">Magnesium transport protein CorA</fullName>
    </submittedName>
</protein>
<evidence type="ECO:0000256" key="12">
    <source>
        <dbReference type="SAM" id="MobiDB-lite"/>
    </source>
</evidence>
<dbReference type="PANTHER" id="PTHR46494">
    <property type="entry name" value="CORA FAMILY METAL ION TRANSPORTER (EUROFUNG)"/>
    <property type="match status" value="1"/>
</dbReference>
<keyword evidence="5 13" id="KW-0812">Transmembrane</keyword>
<keyword evidence="4" id="KW-1003">Cell membrane</keyword>
<keyword evidence="3" id="KW-0813">Transport</keyword>
<sequence>MTVRSNWDSAHERPRGLGTKKMPPELIWSRYVGGHPCPSEVLDEAVGAARHGDGYIWIGLHNPTEATMEALGERIGLHELAIEDAVHGHRRSKLERFDENLFFVISTVAYVDRGADEAAEIVTTGELMVFLGDWYVMTSRHSGPTRMAEVRREVEQDSDDMPLGPSRVLYACLSVAIDDFERVAAQMEEDVEDCEELVFGNDGQPDVERAYAIKRELIEFRRCVGPLGAPLTALCTRDFPSIGEDARPYFRELAERVQQVRETVGAMEDQLTNILQAALARASMADNRDMRKISAAVAILAIPTTLGAIYGMNFTDMPELSWAGSYFVVMAVNVIGMVVLYLLFRKFKWL</sequence>
<evidence type="ECO:0000256" key="3">
    <source>
        <dbReference type="ARBA" id="ARBA00022448"/>
    </source>
</evidence>
<evidence type="ECO:0000256" key="1">
    <source>
        <dbReference type="ARBA" id="ARBA00004651"/>
    </source>
</evidence>
<comment type="function">
    <text evidence="11">Mediates influx of magnesium ions. Alternates between open and closed states. Activated by low cytoplasmic Mg(2+) levels. Inactive when cytoplasmic Mg(2+) levels are high.</text>
</comment>
<reference evidence="14 15" key="1">
    <citation type="submission" date="2018-02" db="EMBL/GenBank/DDBJ databases">
        <authorList>
            <person name="Cohen D.B."/>
            <person name="Kent A.D."/>
        </authorList>
    </citation>
    <scope>NUCLEOTIDE SEQUENCE [LARGE SCALE GENOMIC DNA]</scope>
    <source>
        <strain evidence="14">1</strain>
    </source>
</reference>
<dbReference type="Pfam" id="PF01544">
    <property type="entry name" value="CorA"/>
    <property type="match status" value="1"/>
</dbReference>
<evidence type="ECO:0000313" key="15">
    <source>
        <dbReference type="Proteomes" id="UP000238164"/>
    </source>
</evidence>
<dbReference type="PANTHER" id="PTHR46494:SF1">
    <property type="entry name" value="CORA FAMILY METAL ION TRANSPORTER (EUROFUNG)"/>
    <property type="match status" value="1"/>
</dbReference>
<dbReference type="InterPro" id="IPR002523">
    <property type="entry name" value="MgTranspt_CorA/ZnTranspt_ZntB"/>
</dbReference>
<proteinExistence type="inferred from homology"/>
<comment type="catalytic activity">
    <reaction evidence="10">
        <text>Mg(2+)(in) = Mg(2+)(out)</text>
        <dbReference type="Rhea" id="RHEA:29827"/>
        <dbReference type="ChEBI" id="CHEBI:18420"/>
    </reaction>
</comment>
<dbReference type="SUPFAM" id="SSF144083">
    <property type="entry name" value="Magnesium transport protein CorA, transmembrane region"/>
    <property type="match status" value="1"/>
</dbReference>
<dbReference type="EMBL" id="LT985188">
    <property type="protein sequence ID" value="SPD87548.1"/>
    <property type="molecule type" value="Genomic_DNA"/>
</dbReference>
<feature type="region of interest" description="Disordered" evidence="12">
    <location>
        <begin position="1"/>
        <end position="21"/>
    </location>
</feature>
<organism evidence="14 15">
    <name type="scientific">Micropruina glycogenica</name>
    <dbReference type="NCBI Taxonomy" id="75385"/>
    <lineage>
        <taxon>Bacteria</taxon>
        <taxon>Bacillati</taxon>
        <taxon>Actinomycetota</taxon>
        <taxon>Actinomycetes</taxon>
        <taxon>Propionibacteriales</taxon>
        <taxon>Nocardioidaceae</taxon>
        <taxon>Micropruina</taxon>
    </lineage>
</organism>
<evidence type="ECO:0000256" key="2">
    <source>
        <dbReference type="ARBA" id="ARBA00009765"/>
    </source>
</evidence>
<evidence type="ECO:0000256" key="11">
    <source>
        <dbReference type="ARBA" id="ARBA00045497"/>
    </source>
</evidence>